<dbReference type="RefSeq" id="XP_040581375.1">
    <property type="nucleotide sequence ID" value="XM_040725441.2"/>
</dbReference>
<dbReference type="GeneID" id="121129721"/>
<accession>A0A0K2UIU7</accession>
<dbReference type="AlphaFoldDB" id="A0A0K2UIU7"/>
<dbReference type="InterPro" id="IPR036322">
    <property type="entry name" value="WD40_repeat_dom_sf"/>
</dbReference>
<dbReference type="KEGG" id="lsm:121129721"/>
<proteinExistence type="predicted"/>
<dbReference type="OrthoDB" id="8883818at2759"/>
<dbReference type="RefSeq" id="XP_040581374.1">
    <property type="nucleotide sequence ID" value="XM_040725440.2"/>
</dbReference>
<dbReference type="InterPro" id="IPR015943">
    <property type="entry name" value="WD40/YVTN_repeat-like_dom_sf"/>
</dbReference>
<protein>
    <recommendedName>
        <fullName evidence="2">F-box domain-containing protein</fullName>
    </recommendedName>
</protein>
<dbReference type="EMBL" id="HACA01020481">
    <property type="protein sequence ID" value="CDW37842.1"/>
    <property type="molecule type" value="Transcribed_RNA"/>
</dbReference>
<reference evidence="1" key="1">
    <citation type="submission" date="2014-05" db="EMBL/GenBank/DDBJ databases">
        <authorList>
            <person name="Chronopoulou M."/>
        </authorList>
    </citation>
    <scope>NUCLEOTIDE SEQUENCE</scope>
    <source>
        <tissue evidence="1">Whole organism</tissue>
    </source>
</reference>
<sequence length="386" mass="44346">MYMQDFFITENHLVLRRIFLSLDAYSLRASKLVHSSWYLFIRDYIYKSPSCRKELSLILEYQWIKAKPELSSFTSPKPIFHLDADTSNVICGMDSGQIEIRNAHSLMLEKTLGSRNHNCYTRVSMNSQYVASGFFNCTLSLWKRNDDYKLADEIQMRHSIFGIKITEGCNIVISMVDGNVETYTVSEESKLIQKWIFNSSSPRLLNNFDCDDERVFCGTSNGIVNVWDLSNGNNVFSKSISDKILQTFVAGKRGIALLKGGMSASRVQVWNLENGEILKDFSTERIRSCSLYANRFVILTPERFSVLNVNDLSRGFQENPCYPYQLRKNSWTCCKVLKDRLIIFGSDTHICILNFWKGSEVYSSESSKEGGHDNSPLKFVKKLYIC</sequence>
<evidence type="ECO:0000313" key="1">
    <source>
        <dbReference type="EMBL" id="CDW37842.1"/>
    </source>
</evidence>
<organism evidence="1">
    <name type="scientific">Lepeophtheirus salmonis</name>
    <name type="common">Salmon louse</name>
    <name type="synonym">Caligus salmonis</name>
    <dbReference type="NCBI Taxonomy" id="72036"/>
    <lineage>
        <taxon>Eukaryota</taxon>
        <taxon>Metazoa</taxon>
        <taxon>Ecdysozoa</taxon>
        <taxon>Arthropoda</taxon>
        <taxon>Crustacea</taxon>
        <taxon>Multicrustacea</taxon>
        <taxon>Hexanauplia</taxon>
        <taxon>Copepoda</taxon>
        <taxon>Siphonostomatoida</taxon>
        <taxon>Caligidae</taxon>
        <taxon>Lepeophtheirus</taxon>
    </lineage>
</organism>
<name>A0A0K2UIU7_LEPSM</name>
<evidence type="ECO:0008006" key="2">
    <source>
        <dbReference type="Google" id="ProtNLM"/>
    </source>
</evidence>
<dbReference type="Gene3D" id="2.130.10.10">
    <property type="entry name" value="YVTN repeat-like/Quinoprotein amine dehydrogenase"/>
    <property type="match status" value="1"/>
</dbReference>
<dbReference type="SUPFAM" id="SSF50978">
    <property type="entry name" value="WD40 repeat-like"/>
    <property type="match status" value="1"/>
</dbReference>